<evidence type="ECO:0000313" key="1">
    <source>
        <dbReference type="EMBL" id="MDQ0672942.1"/>
    </source>
</evidence>
<dbReference type="Gene3D" id="1.10.3230.30">
    <property type="entry name" value="Phage gp6-like head-tail connector protein"/>
    <property type="match status" value="1"/>
</dbReference>
<protein>
    <recommendedName>
        <fullName evidence="3">Phage gp6-like head-tail connector protein</fullName>
    </recommendedName>
</protein>
<comment type="caution">
    <text evidence="1">The sequence shown here is derived from an EMBL/GenBank/DDBJ whole genome shotgun (WGS) entry which is preliminary data.</text>
</comment>
<reference evidence="1 2" key="1">
    <citation type="submission" date="2023-07" db="EMBL/GenBank/DDBJ databases">
        <title>Comparative genomics of wheat-associated soil bacteria to identify genetic determinants of phenazine resistance.</title>
        <authorList>
            <person name="Mouncey N."/>
        </authorList>
    </citation>
    <scope>NUCLEOTIDE SEQUENCE [LARGE SCALE GENOMIC DNA]</scope>
    <source>
        <strain evidence="1 2">W1I3</strain>
    </source>
</reference>
<keyword evidence="2" id="KW-1185">Reference proteome</keyword>
<organism evidence="1 2">
    <name type="scientific">Pseudarthrobacter siccitolerans</name>
    <dbReference type="NCBI Taxonomy" id="861266"/>
    <lineage>
        <taxon>Bacteria</taxon>
        <taxon>Bacillati</taxon>
        <taxon>Actinomycetota</taxon>
        <taxon>Actinomycetes</taxon>
        <taxon>Micrococcales</taxon>
        <taxon>Micrococcaceae</taxon>
        <taxon>Pseudarthrobacter</taxon>
    </lineage>
</organism>
<name>A0ABU0PG54_9MICC</name>
<proteinExistence type="predicted"/>
<dbReference type="EMBL" id="JAUSXB010000001">
    <property type="protein sequence ID" value="MDQ0672942.1"/>
    <property type="molecule type" value="Genomic_DNA"/>
</dbReference>
<dbReference type="Proteomes" id="UP001236806">
    <property type="component" value="Unassembled WGS sequence"/>
</dbReference>
<gene>
    <name evidence="1" type="ORF">QFZ36_000503</name>
</gene>
<evidence type="ECO:0000313" key="2">
    <source>
        <dbReference type="Proteomes" id="UP001236806"/>
    </source>
</evidence>
<dbReference type="InterPro" id="IPR021146">
    <property type="entry name" value="Phage_gp6-like_head-tail"/>
</dbReference>
<sequence>MSYATLPQLKSALTITDSAQDTYLTDLLTRVSAWINTYTGRSWSDTAQTVAAELHEGQGQRLWLRNTGITTITTVEVRDVRSDAWETLGVDDYEWTSNGRLLLPLNYAFVKVAYAYDTGAAPRDIEMVAIRLASQLYRDNTVSKESLDDYSIEYHVQRVSPDELGVLAAYRVRNI</sequence>
<accession>A0ABU0PG54</accession>
<dbReference type="Pfam" id="PF05135">
    <property type="entry name" value="Phage_connect_1"/>
    <property type="match status" value="1"/>
</dbReference>
<evidence type="ECO:0008006" key="3">
    <source>
        <dbReference type="Google" id="ProtNLM"/>
    </source>
</evidence>